<reference evidence="2 3" key="1">
    <citation type="submission" date="2024-09" db="EMBL/GenBank/DDBJ databases">
        <title>Rethinking Asexuality: The Enigmatic Case of Functional Sexual Genes in Lepraria (Stereocaulaceae).</title>
        <authorList>
            <person name="Doellman M."/>
            <person name="Sun Y."/>
            <person name="Barcenas-Pena A."/>
            <person name="Lumbsch H.T."/>
            <person name="Grewe F."/>
        </authorList>
    </citation>
    <scope>NUCLEOTIDE SEQUENCE [LARGE SCALE GENOMIC DNA]</scope>
    <source>
        <strain evidence="2 3">Grewe 0041</strain>
    </source>
</reference>
<comment type="caution">
    <text evidence="2">The sequence shown here is derived from an EMBL/GenBank/DDBJ whole genome shotgun (WGS) entry which is preliminary data.</text>
</comment>
<organism evidence="2 3">
    <name type="scientific">Lepraria finkii</name>
    <dbReference type="NCBI Taxonomy" id="1340010"/>
    <lineage>
        <taxon>Eukaryota</taxon>
        <taxon>Fungi</taxon>
        <taxon>Dikarya</taxon>
        <taxon>Ascomycota</taxon>
        <taxon>Pezizomycotina</taxon>
        <taxon>Lecanoromycetes</taxon>
        <taxon>OSLEUM clade</taxon>
        <taxon>Lecanoromycetidae</taxon>
        <taxon>Lecanorales</taxon>
        <taxon>Lecanorineae</taxon>
        <taxon>Stereocaulaceae</taxon>
        <taxon>Lepraria</taxon>
    </lineage>
</organism>
<gene>
    <name evidence="2" type="ORF">ABVK25_005056</name>
</gene>
<accession>A0ABR4BBE7</accession>
<feature type="region of interest" description="Disordered" evidence="1">
    <location>
        <begin position="180"/>
        <end position="202"/>
    </location>
</feature>
<sequence>MIKLLKSPMNPVCGAGNKPRELGQTRNTWRGKIQYLNPMTGEWQAAVRLRDIREKLLREEDPNQYTIPKKHGNEHQKEPTNYTSFLQKDKEFGPERDNRSHVLFQIKNAKLPTEKPTAYVMDDNRIVLDAYDHGLRDFPNVLPKVLSSELEGHDIEYYYRQNADIADYDLIARMPHAFHHGNEGQHYRDKPPRGGTINQRAQ</sequence>
<dbReference type="EMBL" id="JBHFEH010000014">
    <property type="protein sequence ID" value="KAL2054752.1"/>
    <property type="molecule type" value="Genomic_DNA"/>
</dbReference>
<name>A0ABR4BBE7_9LECA</name>
<feature type="region of interest" description="Disordered" evidence="1">
    <location>
        <begin position="1"/>
        <end position="23"/>
    </location>
</feature>
<keyword evidence="3" id="KW-1185">Reference proteome</keyword>
<evidence type="ECO:0000256" key="1">
    <source>
        <dbReference type="SAM" id="MobiDB-lite"/>
    </source>
</evidence>
<protein>
    <submittedName>
        <fullName evidence="2">Uncharacterized protein</fullName>
    </submittedName>
</protein>
<feature type="compositionally biased region" description="Basic and acidic residues" evidence="1">
    <location>
        <begin position="180"/>
        <end position="192"/>
    </location>
</feature>
<evidence type="ECO:0000313" key="3">
    <source>
        <dbReference type="Proteomes" id="UP001590951"/>
    </source>
</evidence>
<proteinExistence type="predicted"/>
<evidence type="ECO:0000313" key="2">
    <source>
        <dbReference type="EMBL" id="KAL2054752.1"/>
    </source>
</evidence>
<dbReference type="Proteomes" id="UP001590951">
    <property type="component" value="Unassembled WGS sequence"/>
</dbReference>